<feature type="compositionally biased region" description="Polar residues" evidence="1">
    <location>
        <begin position="170"/>
        <end position="182"/>
    </location>
</feature>
<evidence type="ECO:0008006" key="5">
    <source>
        <dbReference type="Google" id="ProtNLM"/>
    </source>
</evidence>
<protein>
    <recommendedName>
        <fullName evidence="5">Secreted protein</fullName>
    </recommendedName>
</protein>
<proteinExistence type="predicted"/>
<dbReference type="Proteomes" id="UP000054564">
    <property type="component" value="Unassembled WGS sequence"/>
</dbReference>
<accession>A0A0L0VAZ2</accession>
<feature type="chain" id="PRO_5005549862" description="Secreted protein" evidence="2">
    <location>
        <begin position="25"/>
        <end position="210"/>
    </location>
</feature>
<comment type="caution">
    <text evidence="3">The sequence shown here is derived from an EMBL/GenBank/DDBJ whole genome shotgun (WGS) entry which is preliminary data.</text>
</comment>
<gene>
    <name evidence="3" type="ORF">PSTG_10342</name>
</gene>
<feature type="compositionally biased region" description="Low complexity" evidence="1">
    <location>
        <begin position="97"/>
        <end position="106"/>
    </location>
</feature>
<dbReference type="STRING" id="1165861.A0A0L0VAZ2"/>
<sequence>MVSYKLAQLISIVVFTCACMNIEAGLVSRAAPSSTHVVAPGKPATLDSTKLQPVPGSAGGGGKLPPLSEAEKASLIEKVKAKAAAGGTPGASPGGPPIKSEATKTAKTTKRAETGKPSGNQPTVDPTKPKTGTSPTGGNQKIPGSGNNKPTQKHPEEFKAFMDKHGIKDSNASPIGGNSNANPTGGKGSSKPPAPKSPAPGTGGSNPNGR</sequence>
<evidence type="ECO:0000313" key="3">
    <source>
        <dbReference type="EMBL" id="KNE96376.1"/>
    </source>
</evidence>
<evidence type="ECO:0000256" key="2">
    <source>
        <dbReference type="SAM" id="SignalP"/>
    </source>
</evidence>
<dbReference type="EMBL" id="AJIL01000083">
    <property type="protein sequence ID" value="KNE96376.1"/>
    <property type="molecule type" value="Genomic_DNA"/>
</dbReference>
<organism evidence="3 4">
    <name type="scientific">Puccinia striiformis f. sp. tritici PST-78</name>
    <dbReference type="NCBI Taxonomy" id="1165861"/>
    <lineage>
        <taxon>Eukaryota</taxon>
        <taxon>Fungi</taxon>
        <taxon>Dikarya</taxon>
        <taxon>Basidiomycota</taxon>
        <taxon>Pucciniomycotina</taxon>
        <taxon>Pucciniomycetes</taxon>
        <taxon>Pucciniales</taxon>
        <taxon>Pucciniaceae</taxon>
        <taxon>Puccinia</taxon>
    </lineage>
</organism>
<evidence type="ECO:0000256" key="1">
    <source>
        <dbReference type="SAM" id="MobiDB-lite"/>
    </source>
</evidence>
<feature type="compositionally biased region" description="Basic and acidic residues" evidence="1">
    <location>
        <begin position="153"/>
        <end position="168"/>
    </location>
</feature>
<reference evidence="4" key="1">
    <citation type="submission" date="2014-03" db="EMBL/GenBank/DDBJ databases">
        <title>The Genome Sequence of Puccinia striiformis f. sp. tritici PST-78.</title>
        <authorList>
            <consortium name="The Broad Institute Genome Sequencing Platform"/>
            <person name="Cuomo C."/>
            <person name="Hulbert S."/>
            <person name="Chen X."/>
            <person name="Walker B."/>
            <person name="Young S.K."/>
            <person name="Zeng Q."/>
            <person name="Gargeya S."/>
            <person name="Fitzgerald M."/>
            <person name="Haas B."/>
            <person name="Abouelleil A."/>
            <person name="Alvarado L."/>
            <person name="Arachchi H.M."/>
            <person name="Berlin A.M."/>
            <person name="Chapman S.B."/>
            <person name="Goldberg J."/>
            <person name="Griggs A."/>
            <person name="Gujja S."/>
            <person name="Hansen M."/>
            <person name="Howarth C."/>
            <person name="Imamovic A."/>
            <person name="Larimer J."/>
            <person name="McCowan C."/>
            <person name="Montmayeur A."/>
            <person name="Murphy C."/>
            <person name="Neiman D."/>
            <person name="Pearson M."/>
            <person name="Priest M."/>
            <person name="Roberts A."/>
            <person name="Saif S."/>
            <person name="Shea T."/>
            <person name="Sisk P."/>
            <person name="Sykes S."/>
            <person name="Wortman J."/>
            <person name="Nusbaum C."/>
            <person name="Birren B."/>
        </authorList>
    </citation>
    <scope>NUCLEOTIDE SEQUENCE [LARGE SCALE GENOMIC DNA]</scope>
    <source>
        <strain evidence="4">race PST-78</strain>
    </source>
</reference>
<feature type="compositionally biased region" description="Gly residues" evidence="1">
    <location>
        <begin position="201"/>
        <end position="210"/>
    </location>
</feature>
<keyword evidence="2" id="KW-0732">Signal</keyword>
<dbReference type="PROSITE" id="PS51257">
    <property type="entry name" value="PROKAR_LIPOPROTEIN"/>
    <property type="match status" value="1"/>
</dbReference>
<feature type="region of interest" description="Disordered" evidence="1">
    <location>
        <begin position="31"/>
        <end position="210"/>
    </location>
</feature>
<dbReference type="AlphaFoldDB" id="A0A0L0VAZ2"/>
<feature type="compositionally biased region" description="Basic and acidic residues" evidence="1">
    <location>
        <begin position="69"/>
        <end position="80"/>
    </location>
</feature>
<feature type="signal peptide" evidence="2">
    <location>
        <begin position="1"/>
        <end position="24"/>
    </location>
</feature>
<evidence type="ECO:0000313" key="4">
    <source>
        <dbReference type="Proteomes" id="UP000054564"/>
    </source>
</evidence>
<keyword evidence="4" id="KW-1185">Reference proteome</keyword>
<name>A0A0L0VAZ2_9BASI</name>
<feature type="compositionally biased region" description="Low complexity" evidence="1">
    <location>
        <begin position="129"/>
        <end position="138"/>
    </location>
</feature>